<dbReference type="GO" id="GO:0008360">
    <property type="term" value="P:regulation of cell shape"/>
    <property type="evidence" value="ECO:0007669"/>
    <property type="project" value="UniProtKB-KW"/>
</dbReference>
<keyword evidence="3" id="KW-0131">Cell cycle</keyword>
<dbReference type="Gene3D" id="3.40.1390.10">
    <property type="entry name" value="MurE/MurF, N-terminal domain"/>
    <property type="match status" value="1"/>
</dbReference>
<evidence type="ECO:0000259" key="4">
    <source>
        <dbReference type="Pfam" id="PF02875"/>
    </source>
</evidence>
<dbReference type="GO" id="GO:0071555">
    <property type="term" value="P:cell wall organization"/>
    <property type="evidence" value="ECO:0007669"/>
    <property type="project" value="UniProtKB-KW"/>
</dbReference>
<comment type="subcellular location">
    <subcellularLocation>
        <location evidence="3">Cytoplasm</location>
    </subcellularLocation>
</comment>
<dbReference type="InterPro" id="IPR035911">
    <property type="entry name" value="MurE/MurF_N"/>
</dbReference>
<dbReference type="InterPro" id="IPR036615">
    <property type="entry name" value="Mur_ligase_C_dom_sf"/>
</dbReference>
<dbReference type="Gene3D" id="3.90.190.20">
    <property type="entry name" value="Mur ligase, C-terminal domain"/>
    <property type="match status" value="1"/>
</dbReference>
<evidence type="ECO:0000256" key="3">
    <source>
        <dbReference type="RuleBase" id="RU004135"/>
    </source>
</evidence>
<dbReference type="EMBL" id="DVFT01000222">
    <property type="protein sequence ID" value="HIQ97888.1"/>
    <property type="molecule type" value="Genomic_DNA"/>
</dbReference>
<reference evidence="6" key="2">
    <citation type="journal article" date="2021" name="PeerJ">
        <title>Extensive microbial diversity within the chicken gut microbiome revealed by metagenomics and culture.</title>
        <authorList>
            <person name="Gilroy R."/>
            <person name="Ravi A."/>
            <person name="Getino M."/>
            <person name="Pursley I."/>
            <person name="Horton D.L."/>
            <person name="Alikhan N.F."/>
            <person name="Baker D."/>
            <person name="Gharbi K."/>
            <person name="Hall N."/>
            <person name="Watson M."/>
            <person name="Adriaenssens E.M."/>
            <person name="Foster-Nyarko E."/>
            <person name="Jarju S."/>
            <person name="Secka A."/>
            <person name="Antonio M."/>
            <person name="Oren A."/>
            <person name="Chaudhuri R.R."/>
            <person name="La Ragione R."/>
            <person name="Hildebrand F."/>
            <person name="Pallen M.J."/>
        </authorList>
    </citation>
    <scope>NUCLEOTIDE SEQUENCE</scope>
    <source>
        <strain evidence="6">ChiSjej3B21-11622</strain>
    </source>
</reference>
<reference evidence="6" key="1">
    <citation type="submission" date="2020-10" db="EMBL/GenBank/DDBJ databases">
        <authorList>
            <person name="Gilroy R."/>
        </authorList>
    </citation>
    <scope>NUCLEOTIDE SEQUENCE</scope>
    <source>
        <strain evidence="6">ChiSjej3B21-11622</strain>
    </source>
</reference>
<evidence type="ECO:0000256" key="1">
    <source>
        <dbReference type="ARBA" id="ARBA00004752"/>
    </source>
</evidence>
<dbReference type="PANTHER" id="PTHR23135:SF4">
    <property type="entry name" value="UDP-N-ACETYLMURAMOYL-L-ALANYL-D-GLUTAMATE--2,6-DIAMINOPIMELATE LIGASE MURE HOMOLOG, CHLOROPLASTIC"/>
    <property type="match status" value="1"/>
</dbReference>
<protein>
    <submittedName>
        <fullName evidence="6">UDP-N-acetylmuramyl-tripeptide synthetase</fullName>
    </submittedName>
</protein>
<dbReference type="InterPro" id="IPR036565">
    <property type="entry name" value="Mur-like_cat_sf"/>
</dbReference>
<dbReference type="NCBIfam" id="TIGR01085">
    <property type="entry name" value="murE"/>
    <property type="match status" value="1"/>
</dbReference>
<dbReference type="Pfam" id="PF08245">
    <property type="entry name" value="Mur_ligase_M"/>
    <property type="match status" value="1"/>
</dbReference>
<dbReference type="GO" id="GO:0051301">
    <property type="term" value="P:cell division"/>
    <property type="evidence" value="ECO:0007669"/>
    <property type="project" value="UniProtKB-KW"/>
</dbReference>
<dbReference type="GO" id="GO:0009252">
    <property type="term" value="P:peptidoglycan biosynthetic process"/>
    <property type="evidence" value="ECO:0007669"/>
    <property type="project" value="UniProtKB-KW"/>
</dbReference>
<dbReference type="PANTHER" id="PTHR23135">
    <property type="entry name" value="MUR LIGASE FAMILY MEMBER"/>
    <property type="match status" value="1"/>
</dbReference>
<dbReference type="SUPFAM" id="SSF63418">
    <property type="entry name" value="MurE/MurF N-terminal domain"/>
    <property type="match status" value="1"/>
</dbReference>
<organism evidence="6 7">
    <name type="scientific">Candidatus Limivivens merdigallinarum</name>
    <dbReference type="NCBI Taxonomy" id="2840859"/>
    <lineage>
        <taxon>Bacteria</taxon>
        <taxon>Bacillati</taxon>
        <taxon>Bacillota</taxon>
        <taxon>Clostridia</taxon>
        <taxon>Lachnospirales</taxon>
        <taxon>Lachnospiraceae</taxon>
        <taxon>Lachnospiraceae incertae sedis</taxon>
        <taxon>Candidatus Limivivens</taxon>
    </lineage>
</organism>
<gene>
    <name evidence="6" type="primary">murE</name>
    <name evidence="6" type="ORF">IAB26_15165</name>
</gene>
<keyword evidence="3" id="KW-0573">Peptidoglycan synthesis</keyword>
<dbReference type="InterPro" id="IPR004101">
    <property type="entry name" value="Mur_ligase_C"/>
</dbReference>
<dbReference type="InterPro" id="IPR013221">
    <property type="entry name" value="Mur_ligase_cen"/>
</dbReference>
<evidence type="ECO:0000313" key="6">
    <source>
        <dbReference type="EMBL" id="HIQ97888.1"/>
    </source>
</evidence>
<evidence type="ECO:0000313" key="7">
    <source>
        <dbReference type="Proteomes" id="UP000886886"/>
    </source>
</evidence>
<comment type="pathway">
    <text evidence="1 3">Cell wall biogenesis; peptidoglycan biosynthesis.</text>
</comment>
<dbReference type="Proteomes" id="UP000886886">
    <property type="component" value="Unassembled WGS sequence"/>
</dbReference>
<dbReference type="GO" id="GO:0005524">
    <property type="term" value="F:ATP binding"/>
    <property type="evidence" value="ECO:0007669"/>
    <property type="project" value="InterPro"/>
</dbReference>
<accession>A0A9D1A073</accession>
<keyword evidence="3" id="KW-0132">Cell division</keyword>
<dbReference type="GO" id="GO:0005737">
    <property type="term" value="C:cytoplasm"/>
    <property type="evidence" value="ECO:0007669"/>
    <property type="project" value="UniProtKB-SubCell"/>
</dbReference>
<dbReference type="GO" id="GO:0016881">
    <property type="term" value="F:acid-amino acid ligase activity"/>
    <property type="evidence" value="ECO:0007669"/>
    <property type="project" value="InterPro"/>
</dbReference>
<dbReference type="InterPro" id="IPR005761">
    <property type="entry name" value="UDP-N-AcMur-Glu-dNH2Pim_ligase"/>
</dbReference>
<keyword evidence="3" id="KW-0961">Cell wall biogenesis/degradation</keyword>
<dbReference type="SUPFAM" id="SSF53623">
    <property type="entry name" value="MurD-like peptide ligases, catalytic domain"/>
    <property type="match status" value="1"/>
</dbReference>
<dbReference type="Pfam" id="PF02875">
    <property type="entry name" value="Mur_ligase_C"/>
    <property type="match status" value="1"/>
</dbReference>
<name>A0A9D1A073_9FIRM</name>
<feature type="domain" description="Mur ligase C-terminal" evidence="4">
    <location>
        <begin position="341"/>
        <end position="470"/>
    </location>
</feature>
<feature type="domain" description="Mur ligase central" evidence="5">
    <location>
        <begin position="114"/>
        <end position="320"/>
    </location>
</feature>
<evidence type="ECO:0000259" key="5">
    <source>
        <dbReference type="Pfam" id="PF08245"/>
    </source>
</evidence>
<proteinExistence type="inferred from homology"/>
<comment type="caution">
    <text evidence="6">The sequence shown here is derived from an EMBL/GenBank/DDBJ whole genome shotgun (WGS) entry which is preliminary data.</text>
</comment>
<dbReference type="SUPFAM" id="SSF53244">
    <property type="entry name" value="MurD-like peptide ligases, peptide-binding domain"/>
    <property type="match status" value="1"/>
</dbReference>
<sequence length="511" mass="58072">MRYLLRDYVEKLIEEDLVRAYDLNGMGDTSIGLVTYDSRKTGKNGIFICKGNAFRAEYLREALNGGCICYIAEKQYETEKASAWIEVTDIRRAMPVLAEMFYNTSEHQVRLTAITGTKGKTTTAYYLKAILDAWERKKGGRETGFSTSIETYDGKERRPSLLTTPEALELHEHIWNAEEQGLSFFTMEVSSQALKYHRVRRLDYEVGVFLNISEDHISPAEHESFEDYFSSKLSMFRQVRTACVNLDSDYSERIRKAARLAGKVITFGTKGNPDIWGHDVTIHKDKISFRVYCDRFHEKFSLRMHGLFNVENALAAIAAAYAYEIPVECMQEGLADVQVEGRMEEFESRNRKLVAIVDYAHNRLSFEKLFDSVFKEYPDYRIVTVFGCPGDKAFNRRRDLGLVAGLFSDQVYLTTDDPGTESVAKIAGEISRYVEMVGCPCTTIEDRTLAIRKAVECAAGKTVVLVLGKGNEGRQRFGQTICECPKDAEVVRKSILQYDKNCMRTVAMGSF</sequence>
<dbReference type="Gene3D" id="3.40.1190.10">
    <property type="entry name" value="Mur-like, catalytic domain"/>
    <property type="match status" value="1"/>
</dbReference>
<dbReference type="AlphaFoldDB" id="A0A9D1A073"/>
<evidence type="ECO:0000256" key="2">
    <source>
        <dbReference type="ARBA" id="ARBA00005898"/>
    </source>
</evidence>
<comment type="similarity">
    <text evidence="2">Belongs to the MurCDEF family. MurE subfamily.</text>
</comment>
<keyword evidence="3" id="KW-0133">Cell shape</keyword>